<organism evidence="1 2">
    <name type="scientific">Entomophthora muscae</name>
    <dbReference type="NCBI Taxonomy" id="34485"/>
    <lineage>
        <taxon>Eukaryota</taxon>
        <taxon>Fungi</taxon>
        <taxon>Fungi incertae sedis</taxon>
        <taxon>Zoopagomycota</taxon>
        <taxon>Entomophthoromycotina</taxon>
        <taxon>Entomophthoromycetes</taxon>
        <taxon>Entomophthorales</taxon>
        <taxon>Entomophthoraceae</taxon>
        <taxon>Entomophthora</taxon>
    </lineage>
</organism>
<evidence type="ECO:0000313" key="1">
    <source>
        <dbReference type="EMBL" id="KAJ9080722.1"/>
    </source>
</evidence>
<proteinExistence type="predicted"/>
<keyword evidence="2" id="KW-1185">Reference proteome</keyword>
<comment type="caution">
    <text evidence="1">The sequence shown here is derived from an EMBL/GenBank/DDBJ whole genome shotgun (WGS) entry which is preliminary data.</text>
</comment>
<dbReference type="Proteomes" id="UP001165960">
    <property type="component" value="Unassembled WGS sequence"/>
</dbReference>
<accession>A0ACC2U1F0</accession>
<sequence>MKYSSFLISLLASRVSANSDCSTNVAKLSKMPKNCTEIRGLIHVEAEADWPPSPSLTKVAALRVTRKITPLGRKIKAGALGIRVDVPKVDFSSIEAKEILFDDAHQNQEFIFDNSTPEYIILSNSDPKFVGINYAALKKVKIENSIVKKLSFDIETLEHVIIENSSVNLATLFPNLKNVYEMEIKNSNVSYVPAHSSETLSNSGRPQRHSIQKQK</sequence>
<name>A0ACC2U1F0_9FUNG</name>
<evidence type="ECO:0000313" key="2">
    <source>
        <dbReference type="Proteomes" id="UP001165960"/>
    </source>
</evidence>
<gene>
    <name evidence="1" type="ORF">DSO57_1021903</name>
</gene>
<dbReference type="EMBL" id="QTSX02001528">
    <property type="protein sequence ID" value="KAJ9080722.1"/>
    <property type="molecule type" value="Genomic_DNA"/>
</dbReference>
<reference evidence="1" key="1">
    <citation type="submission" date="2022-04" db="EMBL/GenBank/DDBJ databases">
        <title>Genome of the entomopathogenic fungus Entomophthora muscae.</title>
        <authorList>
            <person name="Elya C."/>
            <person name="Lovett B.R."/>
            <person name="Lee E."/>
            <person name="Macias A.M."/>
            <person name="Hajek A.E."/>
            <person name="De Bivort B.L."/>
            <person name="Kasson M.T."/>
            <person name="De Fine Licht H.H."/>
            <person name="Stajich J.E."/>
        </authorList>
    </citation>
    <scope>NUCLEOTIDE SEQUENCE</scope>
    <source>
        <strain evidence="1">Berkeley</strain>
    </source>
</reference>
<protein>
    <submittedName>
        <fullName evidence="1">Uncharacterized protein</fullName>
    </submittedName>
</protein>